<dbReference type="RefSeq" id="WP_074747561.1">
    <property type="nucleotide sequence ID" value="NZ_FOCT01000010.1"/>
</dbReference>
<dbReference type="SUPFAM" id="SSF160719">
    <property type="entry name" value="gpW/gp25-like"/>
    <property type="match status" value="1"/>
</dbReference>
<evidence type="ECO:0000313" key="3">
    <source>
        <dbReference type="Proteomes" id="UP000183898"/>
    </source>
</evidence>
<protein>
    <recommendedName>
        <fullName evidence="1">IraD/Gp25-like domain-containing protein</fullName>
    </recommendedName>
</protein>
<evidence type="ECO:0000259" key="1">
    <source>
        <dbReference type="Pfam" id="PF04965"/>
    </source>
</evidence>
<dbReference type="EMBL" id="FOCT01000010">
    <property type="protein sequence ID" value="SEO03810.1"/>
    <property type="molecule type" value="Genomic_DNA"/>
</dbReference>
<reference evidence="2 3" key="1">
    <citation type="submission" date="2016-10" db="EMBL/GenBank/DDBJ databases">
        <authorList>
            <person name="de Groot N.N."/>
        </authorList>
    </citation>
    <scope>NUCLEOTIDE SEQUENCE [LARGE SCALE GENOMIC DNA]</scope>
    <source>
        <strain evidence="2 3">Nl18</strain>
    </source>
</reference>
<gene>
    <name evidence="2" type="ORF">SAMN05216404_11085</name>
</gene>
<proteinExistence type="predicted"/>
<dbReference type="Pfam" id="PF04965">
    <property type="entry name" value="GPW_gp25"/>
    <property type="match status" value="1"/>
</dbReference>
<dbReference type="Proteomes" id="UP000183898">
    <property type="component" value="Unassembled WGS sequence"/>
</dbReference>
<feature type="domain" description="IraD/Gp25-like" evidence="1">
    <location>
        <begin position="24"/>
        <end position="115"/>
    </location>
</feature>
<dbReference type="Gene3D" id="3.10.450.40">
    <property type="match status" value="1"/>
</dbReference>
<dbReference type="InterPro" id="IPR007048">
    <property type="entry name" value="IraD/Gp25-like"/>
</dbReference>
<name>A0A1H8LF75_9PROT</name>
<dbReference type="AlphaFoldDB" id="A0A1H8LF75"/>
<accession>A0A1H8LF75</accession>
<evidence type="ECO:0000313" key="2">
    <source>
        <dbReference type="EMBL" id="SEO03810.1"/>
    </source>
</evidence>
<organism evidence="2 3">
    <name type="scientific">Nitrosospira multiformis</name>
    <dbReference type="NCBI Taxonomy" id="1231"/>
    <lineage>
        <taxon>Bacteria</taxon>
        <taxon>Pseudomonadati</taxon>
        <taxon>Pseudomonadota</taxon>
        <taxon>Betaproteobacteria</taxon>
        <taxon>Nitrosomonadales</taxon>
        <taxon>Nitrosomonadaceae</taxon>
        <taxon>Nitrosospira</taxon>
    </lineage>
</organism>
<sequence length="125" mass="13641">MIRHDYAFPFRIDPVSGQAAQASYGAHVGQMIRQILLTSPGERVNLPEFGCGLRQLLFAPNSDGLQATTQLLVRGALDRWLAGQITVVNVQVSPGEGGDYSQILVTIEYVLIETQSKQVTEIIVS</sequence>